<gene>
    <name evidence="19" type="primary">feoB_1</name>
    <name evidence="19" type="ORF">SPTER_03170</name>
</gene>
<dbReference type="GO" id="GO:0005525">
    <property type="term" value="F:GTP binding"/>
    <property type="evidence" value="ECO:0007669"/>
    <property type="project" value="UniProtKB-KW"/>
</dbReference>
<keyword evidence="20" id="KW-1185">Reference proteome</keyword>
<keyword evidence="11" id="KW-0406">Ion transport</keyword>
<sequence length="673" mass="73746">MTNSQLTLALAGNPNSGKTTIFNNLTGSKQHVGNYPGVTVEKREGFRKYQDKEFIVVDLPGTYGLMAHSTDELVARSFIVHDKPDIIVNVVDAANLERNLYLTLQLLELQRPVVIALNMVDAAAGKGIQIDDKRLAQVLHTPVVRCIGRQNQGTEDILTLAAATAEYGQPGGVTLLYDSKIEEAIDEISQLLAQIKGGVRFPRRWLALKLLEGDSEASRYLTGIAGSEPVAKAARLRRQALFEQVGDPAFLIAEQRHRFVAAVYTHAVTIRADDGMTTSDKLDVVLTGKFSGLPIFLGLMWLLFNLVFTIGAYPQAWIEAGFSSLSQLAGDYLADGELQSFIIDGLLGGVGSVIVFLPNILILFLGISFMEDTGYMARAAFIMDRIMRAVGLHGKSFIPLLLGFGCSVPAIMGTRTLENPRDRLVTILVAPFMSCSARLPVYTVLIGAFFADKVAGTVLFSIYFLGILLAVLLASAFRTLLFKGESEPFVMEMPPYRWPTMKSMIIHMWERSLLYLRKAGTIILSVSILIWFLVNYPTTDNIALSYAGQLGKLVEPWIAPLGFDWKIGLGLVSAFTAKEVLISTLGMIYHIDQTGETAVALQAAISNDPAFSPLVAYSLMVFVLVYSPCLAAIAVIKRETNSWQWALFSPVYTTGLAWILSFIIFQGGTLLGY</sequence>
<keyword evidence="7 17" id="KW-0812">Transmembrane</keyword>
<evidence type="ECO:0000256" key="15">
    <source>
        <dbReference type="PIRSR" id="PIRSR603373-1"/>
    </source>
</evidence>
<keyword evidence="8 15" id="KW-0547">Nucleotide-binding</keyword>
<dbReference type="EMBL" id="CP036259">
    <property type="protein sequence ID" value="QDR79058.1"/>
    <property type="molecule type" value="Genomic_DNA"/>
</dbReference>
<evidence type="ECO:0000313" key="20">
    <source>
        <dbReference type="Proteomes" id="UP000320776"/>
    </source>
</evidence>
<keyword evidence="9 17" id="KW-1133">Transmembrane helix</keyword>
<evidence type="ECO:0000256" key="13">
    <source>
        <dbReference type="ARBA" id="ARBA00023136"/>
    </source>
</evidence>
<dbReference type="FunFam" id="3.40.50.300:FF:000426">
    <property type="entry name" value="Ferrous iron transport protein B"/>
    <property type="match status" value="1"/>
</dbReference>
<dbReference type="Gene3D" id="3.40.50.300">
    <property type="entry name" value="P-loop containing nucleotide triphosphate hydrolases"/>
    <property type="match status" value="1"/>
</dbReference>
<keyword evidence="6" id="KW-0997">Cell inner membrane</keyword>
<keyword evidence="3 17" id="KW-0813">Transport</keyword>
<dbReference type="InterPro" id="IPR030389">
    <property type="entry name" value="G_FEOB_dom"/>
</dbReference>
<feature type="transmembrane region" description="Helical" evidence="17">
    <location>
        <begin position="293"/>
        <end position="313"/>
    </location>
</feature>
<keyword evidence="13 17" id="KW-0472">Membrane</keyword>
<feature type="binding site" evidence="15">
    <location>
        <begin position="37"/>
        <end position="41"/>
    </location>
    <ligand>
        <name>GTP</name>
        <dbReference type="ChEBI" id="CHEBI:37565"/>
        <label>1</label>
    </ligand>
</feature>
<evidence type="ECO:0000256" key="9">
    <source>
        <dbReference type="ARBA" id="ARBA00022989"/>
    </source>
</evidence>
<dbReference type="AlphaFoldDB" id="A0A517DP14"/>
<evidence type="ECO:0000256" key="6">
    <source>
        <dbReference type="ARBA" id="ARBA00022519"/>
    </source>
</evidence>
<evidence type="ECO:0000256" key="11">
    <source>
        <dbReference type="ARBA" id="ARBA00023065"/>
    </source>
</evidence>
<dbReference type="PROSITE" id="PS51711">
    <property type="entry name" value="G_FEOB"/>
    <property type="match status" value="1"/>
</dbReference>
<evidence type="ECO:0000256" key="3">
    <source>
        <dbReference type="ARBA" id="ARBA00022448"/>
    </source>
</evidence>
<feature type="domain" description="FeoB-type G" evidence="18">
    <location>
        <begin position="5"/>
        <end position="167"/>
    </location>
</feature>
<dbReference type="PANTHER" id="PTHR43185:SF1">
    <property type="entry name" value="FE(2+) TRANSPORTER FEOB"/>
    <property type="match status" value="1"/>
</dbReference>
<dbReference type="InterPro" id="IPR050860">
    <property type="entry name" value="FeoB_GTPase"/>
</dbReference>
<feature type="transmembrane region" description="Helical" evidence="17">
    <location>
        <begin position="390"/>
        <end position="412"/>
    </location>
</feature>
<feature type="binding site" evidence="16">
    <location>
        <position position="23"/>
    </location>
    <ligand>
        <name>Mg(2+)</name>
        <dbReference type="ChEBI" id="CHEBI:18420"/>
        <label>2</label>
    </ligand>
</feature>
<evidence type="ECO:0000256" key="10">
    <source>
        <dbReference type="ARBA" id="ARBA00023004"/>
    </source>
</evidence>
<dbReference type="Pfam" id="PF17910">
    <property type="entry name" value="FeoB_Cyto"/>
    <property type="match status" value="1"/>
</dbReference>
<feature type="binding site" evidence="16">
    <location>
        <position position="27"/>
    </location>
    <ligand>
        <name>Mg(2+)</name>
        <dbReference type="ChEBI" id="CHEBI:18420"/>
        <label>2</label>
    </ligand>
</feature>
<dbReference type="OrthoDB" id="9809127at2"/>
<dbReference type="Pfam" id="PF07670">
    <property type="entry name" value="Gate"/>
    <property type="match status" value="2"/>
</dbReference>
<keyword evidence="16" id="KW-0460">Magnesium</keyword>
<evidence type="ECO:0000256" key="7">
    <source>
        <dbReference type="ARBA" id="ARBA00022692"/>
    </source>
</evidence>
<dbReference type="SUPFAM" id="SSF52540">
    <property type="entry name" value="P-loop containing nucleoside triphosphate hydrolases"/>
    <property type="match status" value="1"/>
</dbReference>
<evidence type="ECO:0000259" key="18">
    <source>
        <dbReference type="PROSITE" id="PS51711"/>
    </source>
</evidence>
<feature type="binding site" evidence="15">
    <location>
        <begin position="58"/>
        <end position="61"/>
    </location>
    <ligand>
        <name>GTP</name>
        <dbReference type="ChEBI" id="CHEBI:37565"/>
        <label>1</label>
    </ligand>
</feature>
<evidence type="ECO:0000256" key="12">
    <source>
        <dbReference type="ARBA" id="ARBA00023134"/>
    </source>
</evidence>
<dbReference type="InterPro" id="IPR027417">
    <property type="entry name" value="P-loop_NTPase"/>
</dbReference>
<feature type="transmembrane region" description="Helical" evidence="17">
    <location>
        <begin position="346"/>
        <end position="370"/>
    </location>
</feature>
<keyword evidence="10 17" id="KW-0408">Iron</keyword>
<feature type="binding site" evidence="15">
    <location>
        <begin position="118"/>
        <end position="121"/>
    </location>
    <ligand>
        <name>GTP</name>
        <dbReference type="ChEBI" id="CHEBI:37565"/>
        <label>1</label>
    </ligand>
</feature>
<protein>
    <recommendedName>
        <fullName evidence="14 17">Ferrous iron transport protein B</fullName>
    </recommendedName>
</protein>
<dbReference type="Gene3D" id="1.10.287.1770">
    <property type="match status" value="1"/>
</dbReference>
<evidence type="ECO:0000256" key="16">
    <source>
        <dbReference type="PIRSR" id="PIRSR603373-2"/>
    </source>
</evidence>
<feature type="transmembrane region" description="Helical" evidence="17">
    <location>
        <begin position="424"/>
        <end position="450"/>
    </location>
</feature>
<dbReference type="GO" id="GO:0015093">
    <property type="term" value="F:ferrous iron transmembrane transporter activity"/>
    <property type="evidence" value="ECO:0007669"/>
    <property type="project" value="UniProtKB-UniRule"/>
</dbReference>
<evidence type="ECO:0000256" key="8">
    <source>
        <dbReference type="ARBA" id="ARBA00022741"/>
    </source>
</evidence>
<dbReference type="InterPro" id="IPR011640">
    <property type="entry name" value="Fe2_transport_prot_B_C"/>
</dbReference>
<keyword evidence="4" id="KW-1003">Cell membrane</keyword>
<keyword evidence="12 15" id="KW-0342">GTP-binding</keyword>
<dbReference type="CDD" id="cd01879">
    <property type="entry name" value="FeoB"/>
    <property type="match status" value="1"/>
</dbReference>
<evidence type="ECO:0000256" key="2">
    <source>
        <dbReference type="ARBA" id="ARBA00004429"/>
    </source>
</evidence>
<dbReference type="InterPro" id="IPR006073">
    <property type="entry name" value="GTP-bd"/>
</dbReference>
<keyword evidence="16" id="KW-0479">Metal-binding</keyword>
<proteinExistence type="inferred from homology"/>
<dbReference type="RefSeq" id="WP_144348754.1">
    <property type="nucleotide sequence ID" value="NZ_CP036259.1"/>
</dbReference>
<feature type="transmembrane region" description="Helical" evidence="17">
    <location>
        <begin position="462"/>
        <end position="481"/>
    </location>
</feature>
<keyword evidence="5 17" id="KW-0410">Iron transport</keyword>
<comment type="similarity">
    <text evidence="17">Belongs to the TRAFAC class TrmE-Era-EngA-EngB-Septin-like GTPase superfamily. FeoB GTPase (TC 9.A.8) family.</text>
</comment>
<dbReference type="Pfam" id="PF07664">
    <property type="entry name" value="FeoB_C"/>
    <property type="match status" value="1"/>
</dbReference>
<dbReference type="GO" id="GO:0046872">
    <property type="term" value="F:metal ion binding"/>
    <property type="evidence" value="ECO:0007669"/>
    <property type="project" value="UniProtKB-KW"/>
</dbReference>
<dbReference type="PRINTS" id="PR00326">
    <property type="entry name" value="GTP1OBG"/>
</dbReference>
<evidence type="ECO:0000313" key="19">
    <source>
        <dbReference type="EMBL" id="QDR79058.1"/>
    </source>
</evidence>
<dbReference type="PANTHER" id="PTHR43185">
    <property type="entry name" value="FERROUS IRON TRANSPORT PROTEIN B"/>
    <property type="match status" value="1"/>
</dbReference>
<dbReference type="NCBIfam" id="TIGR00437">
    <property type="entry name" value="feoB"/>
    <property type="match status" value="1"/>
</dbReference>
<reference evidence="19 20" key="1">
    <citation type="submission" date="2019-02" db="EMBL/GenBank/DDBJ databases">
        <title>Closed genome of Sporomusa termitida DSM 4440.</title>
        <authorList>
            <person name="Poehlein A."/>
            <person name="Daniel R."/>
        </authorList>
    </citation>
    <scope>NUCLEOTIDE SEQUENCE [LARGE SCALE GENOMIC DNA]</scope>
    <source>
        <strain evidence="19 20">DSM 4440</strain>
    </source>
</reference>
<feature type="transmembrane region" description="Helical" evidence="17">
    <location>
        <begin position="643"/>
        <end position="665"/>
    </location>
</feature>
<accession>A0A517DP14</accession>
<dbReference type="InterPro" id="IPR011642">
    <property type="entry name" value="Gate_dom"/>
</dbReference>
<comment type="function">
    <text evidence="1 17">Probable transporter of a GTP-driven Fe(2+) uptake system.</text>
</comment>
<dbReference type="GO" id="GO:0005886">
    <property type="term" value="C:plasma membrane"/>
    <property type="evidence" value="ECO:0007669"/>
    <property type="project" value="UniProtKB-SubCell"/>
</dbReference>
<dbReference type="KEGG" id="sted:SPTER_03170"/>
<organism evidence="19 20">
    <name type="scientific">Sporomusa termitida</name>
    <dbReference type="NCBI Taxonomy" id="2377"/>
    <lineage>
        <taxon>Bacteria</taxon>
        <taxon>Bacillati</taxon>
        <taxon>Bacillota</taxon>
        <taxon>Negativicutes</taxon>
        <taxon>Selenomonadales</taxon>
        <taxon>Sporomusaceae</taxon>
        <taxon>Sporomusa</taxon>
    </lineage>
</organism>
<evidence type="ECO:0000256" key="14">
    <source>
        <dbReference type="NCBIfam" id="TIGR00437"/>
    </source>
</evidence>
<name>A0A517DP14_9FIRM</name>
<evidence type="ECO:0000256" key="5">
    <source>
        <dbReference type="ARBA" id="ARBA00022496"/>
    </source>
</evidence>
<evidence type="ECO:0000256" key="17">
    <source>
        <dbReference type="RuleBase" id="RU362098"/>
    </source>
</evidence>
<dbReference type="InterPro" id="IPR041069">
    <property type="entry name" value="FeoB_Cyto"/>
</dbReference>
<dbReference type="Pfam" id="PF02421">
    <property type="entry name" value="FeoB_N"/>
    <property type="match status" value="1"/>
</dbReference>
<feature type="binding site" evidence="16">
    <location>
        <position position="26"/>
    </location>
    <ligand>
        <name>Mg(2+)</name>
        <dbReference type="ChEBI" id="CHEBI:18420"/>
        <label>2</label>
    </ligand>
</feature>
<feature type="transmembrane region" description="Helical" evidence="17">
    <location>
        <begin position="614"/>
        <end position="636"/>
    </location>
</feature>
<comment type="subcellular location">
    <subcellularLocation>
        <location evidence="2">Cell inner membrane</location>
        <topology evidence="2">Multi-pass membrane protein</topology>
    </subcellularLocation>
    <subcellularLocation>
        <location evidence="17">Cell membrane</location>
        <topology evidence="17">Multi-pass membrane protein</topology>
    </subcellularLocation>
</comment>
<evidence type="ECO:0000256" key="1">
    <source>
        <dbReference type="ARBA" id="ARBA00003926"/>
    </source>
</evidence>
<feature type="transmembrane region" description="Helical" evidence="17">
    <location>
        <begin position="514"/>
        <end position="534"/>
    </location>
</feature>
<dbReference type="Proteomes" id="UP000320776">
    <property type="component" value="Chromosome"/>
</dbReference>
<dbReference type="InterPro" id="IPR003373">
    <property type="entry name" value="Fe2_transport_prot-B"/>
</dbReference>
<evidence type="ECO:0000256" key="4">
    <source>
        <dbReference type="ARBA" id="ARBA00022475"/>
    </source>
</evidence>
<feature type="binding site" evidence="15">
    <location>
        <begin position="12"/>
        <end position="19"/>
    </location>
    <ligand>
        <name>GTP</name>
        <dbReference type="ChEBI" id="CHEBI:37565"/>
        <label>1</label>
    </ligand>
</feature>